<keyword evidence="4 7" id="KW-0068">Autocatalytic cleavage</keyword>
<evidence type="ECO:0000256" key="7">
    <source>
        <dbReference type="RuleBase" id="RU003991"/>
    </source>
</evidence>
<evidence type="ECO:0000259" key="8">
    <source>
        <dbReference type="Pfam" id="PF00717"/>
    </source>
</evidence>
<dbReference type="CDD" id="cd06529">
    <property type="entry name" value="S24_LexA-like"/>
    <property type="match status" value="1"/>
</dbReference>
<dbReference type="Gene3D" id="1.10.10.10">
    <property type="entry name" value="Winged helix-like DNA-binding domain superfamily/Winged helix DNA-binding domain"/>
    <property type="match status" value="1"/>
</dbReference>
<organism evidence="9 10">
    <name type="scientific">Candidatus Magasanikbacteria bacterium CG10_big_fil_rev_8_21_14_0_10_47_10</name>
    <dbReference type="NCBI Taxonomy" id="1974652"/>
    <lineage>
        <taxon>Bacteria</taxon>
        <taxon>Candidatus Magasanikiibacteriota</taxon>
    </lineage>
</organism>
<dbReference type="GO" id="GO:0016787">
    <property type="term" value="F:hydrolase activity"/>
    <property type="evidence" value="ECO:0007669"/>
    <property type="project" value="UniProtKB-KW"/>
</dbReference>
<comment type="similarity">
    <text evidence="1 7">Belongs to the peptidase S24 family.</text>
</comment>
<dbReference type="GO" id="GO:0006355">
    <property type="term" value="P:regulation of DNA-templated transcription"/>
    <property type="evidence" value="ECO:0007669"/>
    <property type="project" value="InterPro"/>
</dbReference>
<dbReference type="EMBL" id="PFCB01000016">
    <property type="protein sequence ID" value="PIR74579.1"/>
    <property type="molecule type" value="Genomic_DNA"/>
</dbReference>
<dbReference type="SUPFAM" id="SSF51306">
    <property type="entry name" value="LexA/Signal peptidase"/>
    <property type="match status" value="1"/>
</dbReference>
<feature type="domain" description="Peptidase S24/S26A/S26B/S26C" evidence="8">
    <location>
        <begin position="73"/>
        <end position="185"/>
    </location>
</feature>
<sequence length="192" mass="21712">MSEQLYHRRRELLIAYYRRHKQLPTYDDLAELFGVRSKGSIYKYVDKFIHDDLIAKSDTGRLIPTTKLYGLRVLGSVQAGFPSPAEEELVDTMSMDAWLIENPDASYLLQVSGDSMINAGIVEGDMVIVDRSKDPTVGDIVIAQVDNEWTMKYFMKRGNGIFLRAANSKYPDIHPSDELTIGGVVTSVVRKY</sequence>
<name>A0A2H0TR14_9BACT</name>
<reference evidence="10" key="1">
    <citation type="submission" date="2017-09" db="EMBL/GenBank/DDBJ databases">
        <title>Depth-based differentiation of microbial function through sediment-hosted aquifers and enrichment of novel symbionts in the deep terrestrial subsurface.</title>
        <authorList>
            <person name="Probst A.J."/>
            <person name="Ladd B."/>
            <person name="Jarett J.K."/>
            <person name="Geller-Mcgrath D.E."/>
            <person name="Sieber C.M.K."/>
            <person name="Emerson J.B."/>
            <person name="Anantharaman K."/>
            <person name="Thomas B.C."/>
            <person name="Malmstrom R."/>
            <person name="Stieglmeier M."/>
            <person name="Klingl A."/>
            <person name="Woyke T."/>
            <person name="Ryan C.M."/>
            <person name="Banfield J.F."/>
        </authorList>
    </citation>
    <scope>NUCLEOTIDE SEQUENCE [LARGE SCALE GENOMIC DNA]</scope>
</reference>
<keyword evidence="2" id="KW-0227">DNA damage</keyword>
<evidence type="ECO:0000256" key="1">
    <source>
        <dbReference type="ARBA" id="ARBA00007484"/>
    </source>
</evidence>
<dbReference type="NCBIfam" id="NF007621">
    <property type="entry name" value="PRK10276.1"/>
    <property type="match status" value="1"/>
</dbReference>
<keyword evidence="3 7" id="KW-0378">Hydrolase</keyword>
<dbReference type="Proteomes" id="UP000230154">
    <property type="component" value="Unassembled WGS sequence"/>
</dbReference>
<dbReference type="InterPro" id="IPR050077">
    <property type="entry name" value="LexA_repressor"/>
</dbReference>
<evidence type="ECO:0000256" key="2">
    <source>
        <dbReference type="ARBA" id="ARBA00022763"/>
    </source>
</evidence>
<dbReference type="InterPro" id="IPR039418">
    <property type="entry name" value="LexA-like"/>
</dbReference>
<comment type="caution">
    <text evidence="9">The sequence shown here is derived from an EMBL/GenBank/DDBJ whole genome shotgun (WGS) entry which is preliminary data.</text>
</comment>
<evidence type="ECO:0000256" key="4">
    <source>
        <dbReference type="ARBA" id="ARBA00022813"/>
    </source>
</evidence>
<evidence type="ECO:0000313" key="10">
    <source>
        <dbReference type="Proteomes" id="UP000230154"/>
    </source>
</evidence>
<keyword evidence="6" id="KW-0742">SOS response</keyword>
<dbReference type="PANTHER" id="PTHR33516:SF2">
    <property type="entry name" value="LEXA REPRESSOR-RELATED"/>
    <property type="match status" value="1"/>
</dbReference>
<dbReference type="AlphaFoldDB" id="A0A2H0TR14"/>
<dbReference type="PRINTS" id="PR00726">
    <property type="entry name" value="LEXASERPTASE"/>
</dbReference>
<dbReference type="PANTHER" id="PTHR33516">
    <property type="entry name" value="LEXA REPRESSOR"/>
    <property type="match status" value="1"/>
</dbReference>
<dbReference type="InterPro" id="IPR015927">
    <property type="entry name" value="Peptidase_S24_S26A/B/C"/>
</dbReference>
<dbReference type="InterPro" id="IPR036388">
    <property type="entry name" value="WH-like_DNA-bd_sf"/>
</dbReference>
<dbReference type="GO" id="GO:0006281">
    <property type="term" value="P:DNA repair"/>
    <property type="evidence" value="ECO:0007669"/>
    <property type="project" value="UniProtKB-KW"/>
</dbReference>
<accession>A0A2H0TR14</accession>
<gene>
    <name evidence="9" type="ORF">COU35_01730</name>
</gene>
<protein>
    <submittedName>
        <fullName evidence="9">LexA family transcriptional repressor</fullName>
    </submittedName>
</protein>
<evidence type="ECO:0000256" key="6">
    <source>
        <dbReference type="ARBA" id="ARBA00023236"/>
    </source>
</evidence>
<evidence type="ECO:0000256" key="5">
    <source>
        <dbReference type="ARBA" id="ARBA00023204"/>
    </source>
</evidence>
<proteinExistence type="inferred from homology"/>
<dbReference type="GO" id="GO:0003677">
    <property type="term" value="F:DNA binding"/>
    <property type="evidence" value="ECO:0007669"/>
    <property type="project" value="InterPro"/>
</dbReference>
<dbReference type="Pfam" id="PF00717">
    <property type="entry name" value="Peptidase_S24"/>
    <property type="match status" value="1"/>
</dbReference>
<evidence type="ECO:0000256" key="3">
    <source>
        <dbReference type="ARBA" id="ARBA00022801"/>
    </source>
</evidence>
<dbReference type="GO" id="GO:0009432">
    <property type="term" value="P:SOS response"/>
    <property type="evidence" value="ECO:0007669"/>
    <property type="project" value="UniProtKB-KW"/>
</dbReference>
<keyword evidence="5" id="KW-0234">DNA repair</keyword>
<dbReference type="InterPro" id="IPR036286">
    <property type="entry name" value="LexA/Signal_pep-like_sf"/>
</dbReference>
<dbReference type="InterPro" id="IPR006197">
    <property type="entry name" value="Peptidase_S24_LexA"/>
</dbReference>
<dbReference type="Gene3D" id="2.10.109.10">
    <property type="entry name" value="Umud Fragment, subunit A"/>
    <property type="match status" value="1"/>
</dbReference>
<evidence type="ECO:0000313" key="9">
    <source>
        <dbReference type="EMBL" id="PIR74579.1"/>
    </source>
</evidence>